<dbReference type="Proteomes" id="UP000183788">
    <property type="component" value="Unassembled WGS sequence"/>
</dbReference>
<gene>
    <name evidence="1" type="ORF">SAMN05661012_02480</name>
</gene>
<dbReference type="STRING" id="1004.SAMN05661012_02480"/>
<evidence type="ECO:0000313" key="1">
    <source>
        <dbReference type="EMBL" id="SFW55498.1"/>
    </source>
</evidence>
<proteinExistence type="predicted"/>
<dbReference type="AlphaFoldDB" id="A0A1K1Q653"/>
<accession>A0A1K1Q653</accession>
<sequence length="150" mass="16834">MYRILSAMETSFGSLPVRIYLKANTRKTIMDKNVFQDMAAGGCTGVLKSAADEPFNGWFLMKTPQVSTGGVYFLINESDWKIRRSCNKIAVIFFSLHAGYPVLKIDLTPSKYKFMKNAFLTAFKGRSSIPVKDRDGVKRSLVTVKIAFTN</sequence>
<reference evidence="1 2" key="1">
    <citation type="submission" date="2016-11" db="EMBL/GenBank/DDBJ databases">
        <authorList>
            <person name="Jaros S."/>
            <person name="Januszkiewicz K."/>
            <person name="Wedrychowicz H."/>
        </authorList>
    </citation>
    <scope>NUCLEOTIDE SEQUENCE [LARGE SCALE GENOMIC DNA]</scope>
    <source>
        <strain evidence="1 2">DSM 784</strain>
    </source>
</reference>
<dbReference type="EMBL" id="FPIZ01000007">
    <property type="protein sequence ID" value="SFW55498.1"/>
    <property type="molecule type" value="Genomic_DNA"/>
</dbReference>
<organism evidence="1 2">
    <name type="scientific">Chitinophaga sancti</name>
    <dbReference type="NCBI Taxonomy" id="1004"/>
    <lineage>
        <taxon>Bacteria</taxon>
        <taxon>Pseudomonadati</taxon>
        <taxon>Bacteroidota</taxon>
        <taxon>Chitinophagia</taxon>
        <taxon>Chitinophagales</taxon>
        <taxon>Chitinophagaceae</taxon>
        <taxon>Chitinophaga</taxon>
    </lineage>
</organism>
<protein>
    <submittedName>
        <fullName evidence="1">Uncharacterized protein</fullName>
    </submittedName>
</protein>
<evidence type="ECO:0000313" key="2">
    <source>
        <dbReference type="Proteomes" id="UP000183788"/>
    </source>
</evidence>
<name>A0A1K1Q653_9BACT</name>